<proteinExistence type="predicted"/>
<evidence type="ECO:0000313" key="2">
    <source>
        <dbReference type="EMBL" id="CEK82174.1"/>
    </source>
</evidence>
<evidence type="ECO:0000256" key="1">
    <source>
        <dbReference type="SAM" id="MobiDB-lite"/>
    </source>
</evidence>
<feature type="region of interest" description="Disordered" evidence="1">
    <location>
        <begin position="22"/>
        <end position="55"/>
    </location>
</feature>
<dbReference type="EMBL" id="HACG01035309">
    <property type="protein sequence ID" value="CEK82174.1"/>
    <property type="molecule type" value="Transcribed_RNA"/>
</dbReference>
<protein>
    <submittedName>
        <fullName evidence="2">Uncharacterized protein</fullName>
    </submittedName>
</protein>
<name>A0A0B7AMA3_9EUPU</name>
<dbReference type="AlphaFoldDB" id="A0A0B7AMA3"/>
<gene>
    <name evidence="2" type="primary">ORF129993</name>
</gene>
<reference evidence="2" key="1">
    <citation type="submission" date="2014-12" db="EMBL/GenBank/DDBJ databases">
        <title>Insight into the proteome of Arion vulgaris.</title>
        <authorList>
            <person name="Aradska J."/>
            <person name="Bulat T."/>
            <person name="Smidak R."/>
            <person name="Sarate P."/>
            <person name="Gangsoo J."/>
            <person name="Sialana F."/>
            <person name="Bilban M."/>
            <person name="Lubec G."/>
        </authorList>
    </citation>
    <scope>NUCLEOTIDE SEQUENCE</scope>
    <source>
        <tissue evidence="2">Skin</tissue>
    </source>
</reference>
<feature type="compositionally biased region" description="Basic and acidic residues" evidence="1">
    <location>
        <begin position="29"/>
        <end position="44"/>
    </location>
</feature>
<organism evidence="2">
    <name type="scientific">Arion vulgaris</name>
    <dbReference type="NCBI Taxonomy" id="1028688"/>
    <lineage>
        <taxon>Eukaryota</taxon>
        <taxon>Metazoa</taxon>
        <taxon>Spiralia</taxon>
        <taxon>Lophotrochozoa</taxon>
        <taxon>Mollusca</taxon>
        <taxon>Gastropoda</taxon>
        <taxon>Heterobranchia</taxon>
        <taxon>Euthyneura</taxon>
        <taxon>Panpulmonata</taxon>
        <taxon>Eupulmonata</taxon>
        <taxon>Stylommatophora</taxon>
        <taxon>Helicina</taxon>
        <taxon>Arionoidea</taxon>
        <taxon>Arionidae</taxon>
        <taxon>Arion</taxon>
    </lineage>
</organism>
<sequence>MSQQTIWRTLKMQNTRLSHVDLKYNPGDKMSRERSRETRRRTVEIETEGTWNELS</sequence>
<accession>A0A0B7AMA3</accession>